<dbReference type="Pfam" id="PF12172">
    <property type="entry name" value="zf-ChsH2"/>
    <property type="match status" value="1"/>
</dbReference>
<evidence type="ECO:0000259" key="2">
    <source>
        <dbReference type="Pfam" id="PF01796"/>
    </source>
</evidence>
<dbReference type="Proteomes" id="UP000627838">
    <property type="component" value="Unassembled WGS sequence"/>
</dbReference>
<dbReference type="Gene3D" id="6.10.30.10">
    <property type="match status" value="1"/>
</dbReference>
<reference evidence="4 5" key="1">
    <citation type="submission" date="2020-10" db="EMBL/GenBank/DDBJ databases">
        <title>Sequencing the genomes of 1000 actinobacteria strains.</title>
        <authorList>
            <person name="Klenk H.-P."/>
        </authorList>
    </citation>
    <scope>NUCLEOTIDE SEQUENCE [LARGE SCALE GENOMIC DNA]</scope>
    <source>
        <strain evidence="4 5">DSM 46744</strain>
    </source>
</reference>
<feature type="domain" description="ChsH2 C-terminal OB-fold" evidence="2">
    <location>
        <begin position="72"/>
        <end position="137"/>
    </location>
</feature>
<sequence>MTASRETESATEPGAAARPVPVPDDLSAPYWAAAAEHRLVLARCSACAAFAIPPDQICPHCHSTTPGFAFEPVSGRGRVRSWTTIRQAFLPGFDRHVPFVLVDVELVEQEELRMVGRLLDGPDAPVRLGASVRAAFEDIAPGVAVPAFVLEGAR</sequence>
<keyword evidence="5" id="KW-1185">Reference proteome</keyword>
<dbReference type="RefSeq" id="WP_192762837.1">
    <property type="nucleotide sequence ID" value="NZ_JADBDZ010000001.1"/>
</dbReference>
<dbReference type="PANTHER" id="PTHR34075">
    <property type="entry name" value="BLR3430 PROTEIN"/>
    <property type="match status" value="1"/>
</dbReference>
<dbReference type="Pfam" id="PF01796">
    <property type="entry name" value="OB_ChsH2_C"/>
    <property type="match status" value="1"/>
</dbReference>
<evidence type="ECO:0000256" key="1">
    <source>
        <dbReference type="SAM" id="MobiDB-lite"/>
    </source>
</evidence>
<protein>
    <submittedName>
        <fullName evidence="4">OB-fold protein</fullName>
    </submittedName>
</protein>
<dbReference type="PANTHER" id="PTHR34075:SF5">
    <property type="entry name" value="BLR3430 PROTEIN"/>
    <property type="match status" value="1"/>
</dbReference>
<feature type="region of interest" description="Disordered" evidence="1">
    <location>
        <begin position="1"/>
        <end position="21"/>
    </location>
</feature>
<dbReference type="EMBL" id="JADBDZ010000001">
    <property type="protein sequence ID" value="MBE1536856.1"/>
    <property type="molecule type" value="Genomic_DNA"/>
</dbReference>
<evidence type="ECO:0000313" key="5">
    <source>
        <dbReference type="Proteomes" id="UP000627838"/>
    </source>
</evidence>
<feature type="domain" description="ChsH2 rubredoxin-like zinc ribbon" evidence="3">
    <location>
        <begin position="31"/>
        <end position="65"/>
    </location>
</feature>
<dbReference type="InterPro" id="IPR052513">
    <property type="entry name" value="Thioester_dehydratase-like"/>
</dbReference>
<accession>A0ABR9K1Y5</accession>
<organism evidence="4 5">
    <name type="scientific">Actinomadura algeriensis</name>
    <dbReference type="NCBI Taxonomy" id="1679523"/>
    <lineage>
        <taxon>Bacteria</taxon>
        <taxon>Bacillati</taxon>
        <taxon>Actinomycetota</taxon>
        <taxon>Actinomycetes</taxon>
        <taxon>Streptosporangiales</taxon>
        <taxon>Thermomonosporaceae</taxon>
        <taxon>Actinomadura</taxon>
    </lineage>
</organism>
<name>A0ABR9K1Y5_9ACTN</name>
<evidence type="ECO:0000313" key="4">
    <source>
        <dbReference type="EMBL" id="MBE1536856.1"/>
    </source>
</evidence>
<dbReference type="InterPro" id="IPR002878">
    <property type="entry name" value="ChsH2_C"/>
</dbReference>
<evidence type="ECO:0000259" key="3">
    <source>
        <dbReference type="Pfam" id="PF12172"/>
    </source>
</evidence>
<dbReference type="SUPFAM" id="SSF50249">
    <property type="entry name" value="Nucleic acid-binding proteins"/>
    <property type="match status" value="1"/>
</dbReference>
<dbReference type="InterPro" id="IPR022002">
    <property type="entry name" value="ChsH2_Znr"/>
</dbReference>
<proteinExistence type="predicted"/>
<dbReference type="InterPro" id="IPR012340">
    <property type="entry name" value="NA-bd_OB-fold"/>
</dbReference>
<comment type="caution">
    <text evidence="4">The sequence shown here is derived from an EMBL/GenBank/DDBJ whole genome shotgun (WGS) entry which is preliminary data.</text>
</comment>
<gene>
    <name evidence="4" type="ORF">H4W34_006689</name>
</gene>